<name>A0A0D7BBJ6_9AGAR</name>
<protein>
    <submittedName>
        <fullName evidence="1">Uncharacterized protein</fullName>
    </submittedName>
</protein>
<sequence length="186" mass="20771">MSGPFQHARAPSYSLMPRLIYCAICGTRMDPDPGLYTVTNDEGSAYTPSCLHLHLRPYVARTQEHVVCTLPSGQTCPPRSAFSSYIFHVYINVGITPSASALVFDGTPLLDYVYQSSACTSARYFQEDDSHLIALPTLAFTFIGNLAHPTASPIRPRHKPTRRRGSPATILRVYEDDQTWRRHLRG</sequence>
<proteinExistence type="predicted"/>
<keyword evidence="2" id="KW-1185">Reference proteome</keyword>
<gene>
    <name evidence="1" type="ORF">CYLTODRAFT_277615</name>
</gene>
<accession>A0A0D7BBJ6</accession>
<evidence type="ECO:0000313" key="2">
    <source>
        <dbReference type="Proteomes" id="UP000054007"/>
    </source>
</evidence>
<evidence type="ECO:0000313" key="1">
    <source>
        <dbReference type="EMBL" id="KIY67888.1"/>
    </source>
</evidence>
<dbReference type="EMBL" id="KN880514">
    <property type="protein sequence ID" value="KIY67888.1"/>
    <property type="molecule type" value="Genomic_DNA"/>
</dbReference>
<reference evidence="1 2" key="1">
    <citation type="journal article" date="2015" name="Fungal Genet. Biol.">
        <title>Evolution of novel wood decay mechanisms in Agaricales revealed by the genome sequences of Fistulina hepatica and Cylindrobasidium torrendii.</title>
        <authorList>
            <person name="Floudas D."/>
            <person name="Held B.W."/>
            <person name="Riley R."/>
            <person name="Nagy L.G."/>
            <person name="Koehler G."/>
            <person name="Ransdell A.S."/>
            <person name="Younus H."/>
            <person name="Chow J."/>
            <person name="Chiniquy J."/>
            <person name="Lipzen A."/>
            <person name="Tritt A."/>
            <person name="Sun H."/>
            <person name="Haridas S."/>
            <person name="LaButti K."/>
            <person name="Ohm R.A."/>
            <person name="Kues U."/>
            <person name="Blanchette R.A."/>
            <person name="Grigoriev I.V."/>
            <person name="Minto R.E."/>
            <person name="Hibbett D.S."/>
        </authorList>
    </citation>
    <scope>NUCLEOTIDE SEQUENCE [LARGE SCALE GENOMIC DNA]</scope>
    <source>
        <strain evidence="1 2">FP15055 ss-10</strain>
    </source>
</reference>
<dbReference type="AlphaFoldDB" id="A0A0D7BBJ6"/>
<organism evidence="1 2">
    <name type="scientific">Cylindrobasidium torrendii FP15055 ss-10</name>
    <dbReference type="NCBI Taxonomy" id="1314674"/>
    <lineage>
        <taxon>Eukaryota</taxon>
        <taxon>Fungi</taxon>
        <taxon>Dikarya</taxon>
        <taxon>Basidiomycota</taxon>
        <taxon>Agaricomycotina</taxon>
        <taxon>Agaricomycetes</taxon>
        <taxon>Agaricomycetidae</taxon>
        <taxon>Agaricales</taxon>
        <taxon>Marasmiineae</taxon>
        <taxon>Physalacriaceae</taxon>
        <taxon>Cylindrobasidium</taxon>
    </lineage>
</organism>
<dbReference type="Proteomes" id="UP000054007">
    <property type="component" value="Unassembled WGS sequence"/>
</dbReference>